<sequence length="121" mass="13684">MDRNPASSELTSSPTLYIFLDRRPRLHLRFFVHDSKSDADSKNRGAPTSCLNQEASPGYSTSSLPSTSWNAKKPKEERVEHLIQILGAVLHIPARTNVLLNKRPIILHEAPVNRHYGLHHE</sequence>
<dbReference type="Proteomes" id="UP000007305">
    <property type="component" value="Chromosome 5"/>
</dbReference>
<reference evidence="2" key="2">
    <citation type="submission" date="2019-07" db="EMBL/GenBank/DDBJ databases">
        <authorList>
            <person name="Seetharam A."/>
            <person name="Woodhouse M."/>
            <person name="Cannon E."/>
        </authorList>
    </citation>
    <scope>NUCLEOTIDE SEQUENCE [LARGE SCALE GENOMIC DNA]</scope>
    <source>
        <strain evidence="2">cv. B73</strain>
    </source>
</reference>
<proteinExistence type="predicted"/>
<dbReference type="InParanoid" id="A0A804PD32"/>
<evidence type="ECO:0000313" key="3">
    <source>
        <dbReference type="Proteomes" id="UP000007305"/>
    </source>
</evidence>
<reference evidence="3" key="1">
    <citation type="journal article" date="2009" name="Science">
        <title>The B73 maize genome: complexity, diversity, and dynamics.</title>
        <authorList>
            <person name="Schnable P.S."/>
            <person name="Ware D."/>
            <person name="Fulton R.S."/>
            <person name="Stein J.C."/>
            <person name="Wei F."/>
            <person name="Pasternak S."/>
            <person name="Liang C."/>
            <person name="Zhang J."/>
            <person name="Fulton L."/>
            <person name="Graves T.A."/>
            <person name="Minx P."/>
            <person name="Reily A.D."/>
            <person name="Courtney L."/>
            <person name="Kruchowski S.S."/>
            <person name="Tomlinson C."/>
            <person name="Strong C."/>
            <person name="Delehaunty K."/>
            <person name="Fronick C."/>
            <person name="Courtney B."/>
            <person name="Rock S.M."/>
            <person name="Belter E."/>
            <person name="Du F."/>
            <person name="Kim K."/>
            <person name="Abbott R.M."/>
            <person name="Cotton M."/>
            <person name="Levy A."/>
            <person name="Marchetto P."/>
            <person name="Ochoa K."/>
            <person name="Jackson S.M."/>
            <person name="Gillam B."/>
            <person name="Chen W."/>
            <person name="Yan L."/>
            <person name="Higginbotham J."/>
            <person name="Cardenas M."/>
            <person name="Waligorski J."/>
            <person name="Applebaum E."/>
            <person name="Phelps L."/>
            <person name="Falcone J."/>
            <person name="Kanchi K."/>
            <person name="Thane T."/>
            <person name="Scimone A."/>
            <person name="Thane N."/>
            <person name="Henke J."/>
            <person name="Wang T."/>
            <person name="Ruppert J."/>
            <person name="Shah N."/>
            <person name="Rotter K."/>
            <person name="Hodges J."/>
            <person name="Ingenthron E."/>
            <person name="Cordes M."/>
            <person name="Kohlberg S."/>
            <person name="Sgro J."/>
            <person name="Delgado B."/>
            <person name="Mead K."/>
            <person name="Chinwalla A."/>
            <person name="Leonard S."/>
            <person name="Crouse K."/>
            <person name="Collura K."/>
            <person name="Kudrna D."/>
            <person name="Currie J."/>
            <person name="He R."/>
            <person name="Angelova A."/>
            <person name="Rajasekar S."/>
            <person name="Mueller T."/>
            <person name="Lomeli R."/>
            <person name="Scara G."/>
            <person name="Ko A."/>
            <person name="Delaney K."/>
            <person name="Wissotski M."/>
            <person name="Lopez G."/>
            <person name="Campos D."/>
            <person name="Braidotti M."/>
            <person name="Ashley E."/>
            <person name="Golser W."/>
            <person name="Kim H."/>
            <person name="Lee S."/>
            <person name="Lin J."/>
            <person name="Dujmic Z."/>
            <person name="Kim W."/>
            <person name="Talag J."/>
            <person name="Zuccolo A."/>
            <person name="Fan C."/>
            <person name="Sebastian A."/>
            <person name="Kramer M."/>
            <person name="Spiegel L."/>
            <person name="Nascimento L."/>
            <person name="Zutavern T."/>
            <person name="Miller B."/>
            <person name="Ambroise C."/>
            <person name="Muller S."/>
            <person name="Spooner W."/>
            <person name="Narechania A."/>
            <person name="Ren L."/>
            <person name="Wei S."/>
            <person name="Kumari S."/>
            <person name="Faga B."/>
            <person name="Levy M.J."/>
            <person name="McMahan L."/>
            <person name="Van Buren P."/>
            <person name="Vaughn M.W."/>
            <person name="Ying K."/>
            <person name="Yeh C.-T."/>
            <person name="Emrich S.J."/>
            <person name="Jia Y."/>
            <person name="Kalyanaraman A."/>
            <person name="Hsia A.-P."/>
            <person name="Barbazuk W.B."/>
            <person name="Baucom R.S."/>
            <person name="Brutnell T.P."/>
            <person name="Carpita N.C."/>
            <person name="Chaparro C."/>
            <person name="Chia J.-M."/>
            <person name="Deragon J.-M."/>
            <person name="Estill J.C."/>
            <person name="Fu Y."/>
            <person name="Jeddeloh J.A."/>
            <person name="Han Y."/>
            <person name="Lee H."/>
            <person name="Li P."/>
            <person name="Lisch D.R."/>
            <person name="Liu S."/>
            <person name="Liu Z."/>
            <person name="Nagel D.H."/>
            <person name="McCann M.C."/>
            <person name="SanMiguel P."/>
            <person name="Myers A.M."/>
            <person name="Nettleton D."/>
            <person name="Nguyen J."/>
            <person name="Penning B.W."/>
            <person name="Ponnala L."/>
            <person name="Schneider K.L."/>
            <person name="Schwartz D.C."/>
            <person name="Sharma A."/>
            <person name="Soderlund C."/>
            <person name="Springer N.M."/>
            <person name="Sun Q."/>
            <person name="Wang H."/>
            <person name="Waterman M."/>
            <person name="Westerman R."/>
            <person name="Wolfgruber T.K."/>
            <person name="Yang L."/>
            <person name="Yu Y."/>
            <person name="Zhang L."/>
            <person name="Zhou S."/>
            <person name="Zhu Q."/>
            <person name="Bennetzen J.L."/>
            <person name="Dawe R.K."/>
            <person name="Jiang J."/>
            <person name="Jiang N."/>
            <person name="Presting G.G."/>
            <person name="Wessler S.R."/>
            <person name="Aluru S."/>
            <person name="Martienssen R.A."/>
            <person name="Clifton S.W."/>
            <person name="McCombie W.R."/>
            <person name="Wing R.A."/>
            <person name="Wilson R.K."/>
        </authorList>
    </citation>
    <scope>NUCLEOTIDE SEQUENCE [LARGE SCALE GENOMIC DNA]</scope>
    <source>
        <strain evidence="3">cv. B73</strain>
    </source>
</reference>
<reference evidence="2" key="3">
    <citation type="submission" date="2021-05" db="UniProtKB">
        <authorList>
            <consortium name="EnsemblPlants"/>
        </authorList>
    </citation>
    <scope>IDENTIFICATION</scope>
    <source>
        <strain evidence="2">cv. B73</strain>
    </source>
</reference>
<evidence type="ECO:0000256" key="1">
    <source>
        <dbReference type="SAM" id="MobiDB-lite"/>
    </source>
</evidence>
<protein>
    <submittedName>
        <fullName evidence="2">Uncharacterized protein</fullName>
    </submittedName>
</protein>
<feature type="compositionally biased region" description="Polar residues" evidence="1">
    <location>
        <begin position="49"/>
        <end position="70"/>
    </location>
</feature>
<evidence type="ECO:0000313" key="2">
    <source>
        <dbReference type="EnsemblPlants" id="Zm00001eb226670_P001"/>
    </source>
</evidence>
<organism evidence="2 3">
    <name type="scientific">Zea mays</name>
    <name type="common">Maize</name>
    <dbReference type="NCBI Taxonomy" id="4577"/>
    <lineage>
        <taxon>Eukaryota</taxon>
        <taxon>Viridiplantae</taxon>
        <taxon>Streptophyta</taxon>
        <taxon>Embryophyta</taxon>
        <taxon>Tracheophyta</taxon>
        <taxon>Spermatophyta</taxon>
        <taxon>Magnoliopsida</taxon>
        <taxon>Liliopsida</taxon>
        <taxon>Poales</taxon>
        <taxon>Poaceae</taxon>
        <taxon>PACMAD clade</taxon>
        <taxon>Panicoideae</taxon>
        <taxon>Andropogonodae</taxon>
        <taxon>Andropogoneae</taxon>
        <taxon>Tripsacinae</taxon>
        <taxon>Zea</taxon>
    </lineage>
</organism>
<keyword evidence="3" id="KW-1185">Reference proteome</keyword>
<name>A0A804PD32_MAIZE</name>
<dbReference type="AlphaFoldDB" id="A0A804PD32"/>
<dbReference type="EnsemblPlants" id="Zm00001eb226670_T001">
    <property type="protein sequence ID" value="Zm00001eb226670_P001"/>
    <property type="gene ID" value="Zm00001eb226670"/>
</dbReference>
<accession>A0A804PD32</accession>
<dbReference type="Gramene" id="Zm00001eb226670_T001">
    <property type="protein sequence ID" value="Zm00001eb226670_P001"/>
    <property type="gene ID" value="Zm00001eb226670"/>
</dbReference>
<feature type="region of interest" description="Disordered" evidence="1">
    <location>
        <begin position="35"/>
        <end position="73"/>
    </location>
</feature>